<dbReference type="InterPro" id="IPR014877">
    <property type="entry name" value="XPO1_C_dom"/>
</dbReference>
<dbReference type="STRING" id="9009.A0A226MBT7"/>
<dbReference type="AlphaFoldDB" id="A0A226MBT7"/>
<evidence type="ECO:0000256" key="1">
    <source>
        <dbReference type="ARBA" id="ARBA00004123"/>
    </source>
</evidence>
<feature type="domain" description="Exportin-1 C-terminal" evidence="6">
    <location>
        <begin position="1"/>
        <end position="145"/>
    </location>
</feature>
<dbReference type="Gene3D" id="1.25.10.10">
    <property type="entry name" value="Leucine-rich Repeat Variant"/>
    <property type="match status" value="1"/>
</dbReference>
<keyword evidence="5" id="KW-0539">Nucleus</keyword>
<evidence type="ECO:0000256" key="4">
    <source>
        <dbReference type="ARBA" id="ARBA00022927"/>
    </source>
</evidence>
<dbReference type="Pfam" id="PF08767">
    <property type="entry name" value="CRM1_C"/>
    <property type="match status" value="1"/>
</dbReference>
<reference evidence="7 8" key="1">
    <citation type="submission" date="2016-07" db="EMBL/GenBank/DDBJ databases">
        <title>Disparate Historic Effective Population Sizes Predicted by Modern Levels of Genome Diversity for the Scaled Quail (Callipepla squamata) and the Northern Bobwhite (Colinus virginianus): Inferences from First and Second Generation Draft Genome Assemblies for Sympatric New World Quail.</title>
        <authorList>
            <person name="Oldeschulte D.L."/>
            <person name="Halley Y.A."/>
            <person name="Bhattarai E.K."/>
            <person name="Brashear W.A."/>
            <person name="Hill J."/>
            <person name="Metz R.P."/>
            <person name="Johnson C.D."/>
            <person name="Rollins D."/>
            <person name="Peterson M.J."/>
            <person name="Bickhart D.M."/>
            <person name="Decker J.E."/>
            <person name="Seabury C.M."/>
        </authorList>
    </citation>
    <scope>NUCLEOTIDE SEQUENCE [LARGE SCALE GENOMIC DNA]</scope>
    <source>
        <strain evidence="7 8">Texas</strain>
        <tissue evidence="7">Leg muscle</tissue>
    </source>
</reference>
<protein>
    <recommendedName>
        <fullName evidence="6">Exportin-1 C-terminal domain-containing protein</fullName>
    </recommendedName>
</protein>
<dbReference type="OrthoDB" id="27218at2759"/>
<keyword evidence="8" id="KW-1185">Reference proteome</keyword>
<dbReference type="InterPro" id="IPR016024">
    <property type="entry name" value="ARM-type_fold"/>
</dbReference>
<accession>A0A226MBT7</accession>
<dbReference type="EMBL" id="MCFN01002150">
    <property type="protein sequence ID" value="OXB52726.1"/>
    <property type="molecule type" value="Genomic_DNA"/>
</dbReference>
<dbReference type="GO" id="GO:0005634">
    <property type="term" value="C:nucleus"/>
    <property type="evidence" value="ECO:0007669"/>
    <property type="project" value="UniProtKB-SubCell"/>
</dbReference>
<evidence type="ECO:0000313" key="7">
    <source>
        <dbReference type="EMBL" id="OXB52726.1"/>
    </source>
</evidence>
<evidence type="ECO:0000259" key="6">
    <source>
        <dbReference type="SMART" id="SM01102"/>
    </source>
</evidence>
<dbReference type="Proteomes" id="UP000198323">
    <property type="component" value="Unassembled WGS sequence"/>
</dbReference>
<keyword evidence="4" id="KW-0653">Protein transport</keyword>
<comment type="subcellular location">
    <subcellularLocation>
        <location evidence="1">Nucleus</location>
    </subcellularLocation>
</comment>
<organism evidence="7 8">
    <name type="scientific">Callipepla squamata</name>
    <name type="common">Scaled quail</name>
    <dbReference type="NCBI Taxonomy" id="9009"/>
    <lineage>
        <taxon>Eukaryota</taxon>
        <taxon>Metazoa</taxon>
        <taxon>Chordata</taxon>
        <taxon>Craniata</taxon>
        <taxon>Vertebrata</taxon>
        <taxon>Euteleostomi</taxon>
        <taxon>Archelosauria</taxon>
        <taxon>Archosauria</taxon>
        <taxon>Dinosauria</taxon>
        <taxon>Saurischia</taxon>
        <taxon>Theropoda</taxon>
        <taxon>Coelurosauria</taxon>
        <taxon>Aves</taxon>
        <taxon>Neognathae</taxon>
        <taxon>Galloanserae</taxon>
        <taxon>Galliformes</taxon>
        <taxon>Odontophoridae</taxon>
        <taxon>Callipepla</taxon>
    </lineage>
</organism>
<evidence type="ECO:0000256" key="2">
    <source>
        <dbReference type="ARBA" id="ARBA00009466"/>
    </source>
</evidence>
<dbReference type="SUPFAM" id="SSF48371">
    <property type="entry name" value="ARM repeat"/>
    <property type="match status" value="1"/>
</dbReference>
<evidence type="ECO:0000256" key="3">
    <source>
        <dbReference type="ARBA" id="ARBA00022448"/>
    </source>
</evidence>
<evidence type="ECO:0000313" key="8">
    <source>
        <dbReference type="Proteomes" id="UP000198323"/>
    </source>
</evidence>
<comment type="caution">
    <text evidence="7">The sequence shown here is derived from an EMBL/GenBank/DDBJ whole genome shotgun (WGS) entry which is preliminary data.</text>
</comment>
<comment type="similarity">
    <text evidence="2">Belongs to the exportin family.</text>
</comment>
<dbReference type="GO" id="GO:0015031">
    <property type="term" value="P:protein transport"/>
    <property type="evidence" value="ECO:0007669"/>
    <property type="project" value="UniProtKB-KW"/>
</dbReference>
<name>A0A226MBT7_CALSU</name>
<dbReference type="SMART" id="SM01102">
    <property type="entry name" value="CRM1_C"/>
    <property type="match status" value="1"/>
</dbReference>
<proteinExistence type="inferred from homology"/>
<sequence>MVAADFVPPLLGAVPAAGEREVRSAVAVTVNKLGGHIAAEYLRKMREAFGVVLFICYANSSGLQILYTLLQDVAQEEAAAQSFCQTYFCDILQHIFSVVTDASHTAGKMMQVKLFVTGVFSLSQDIPAFREHLRDFLLQITVSLAWVLKRSAELFSV</sequence>
<dbReference type="InterPro" id="IPR011989">
    <property type="entry name" value="ARM-like"/>
</dbReference>
<gene>
    <name evidence="7" type="ORF">ASZ78_001198</name>
</gene>
<keyword evidence="3" id="KW-0813">Transport</keyword>
<evidence type="ECO:0000256" key="5">
    <source>
        <dbReference type="ARBA" id="ARBA00023242"/>
    </source>
</evidence>
<dbReference type="GO" id="GO:0005049">
    <property type="term" value="F:nuclear export signal receptor activity"/>
    <property type="evidence" value="ECO:0007669"/>
    <property type="project" value="InterPro"/>
</dbReference>